<evidence type="ECO:0000313" key="3">
    <source>
        <dbReference type="Proteomes" id="UP001236258"/>
    </source>
</evidence>
<comment type="caution">
    <text evidence="2">The sequence shown here is derived from an EMBL/GenBank/DDBJ whole genome shotgun (WGS) entry which is preliminary data.</text>
</comment>
<sequence length="187" mass="20109">MQLKPYQSEDAAALLALANSVHGAGYLSADGLSEMAKLGLASGLNANFVVYQDATLVGYRLSFAPGNWQPDHWCSTKLWPVPAEQMAYFKSVAVDPAYQGQGIGSRMLRASIEVLKRQGALAGLAHLWMQSPGNSAVRYFSRAGGKLLAVHPDKWLALSRQSAGYDCPVCGEACHCTAAEMVLTFEQ</sequence>
<dbReference type="RefSeq" id="WP_305944798.1">
    <property type="nucleotide sequence ID" value="NZ_JAUZVY010000002.1"/>
</dbReference>
<evidence type="ECO:0000313" key="2">
    <source>
        <dbReference type="EMBL" id="MDP4528678.1"/>
    </source>
</evidence>
<gene>
    <name evidence="2" type="ORF">Q3O59_06490</name>
</gene>
<feature type="domain" description="N-acetyltransferase" evidence="1">
    <location>
        <begin position="1"/>
        <end position="186"/>
    </location>
</feature>
<organism evidence="2 3">
    <name type="scientific">Alkalimonas delamerensis</name>
    <dbReference type="NCBI Taxonomy" id="265981"/>
    <lineage>
        <taxon>Bacteria</taxon>
        <taxon>Pseudomonadati</taxon>
        <taxon>Pseudomonadota</taxon>
        <taxon>Gammaproteobacteria</taxon>
        <taxon>Alkalimonas</taxon>
    </lineage>
</organism>
<name>A0ABT9GNY3_9GAMM</name>
<proteinExistence type="predicted"/>
<evidence type="ECO:0000259" key="1">
    <source>
        <dbReference type="PROSITE" id="PS51186"/>
    </source>
</evidence>
<reference evidence="2 3" key="1">
    <citation type="submission" date="2023-08" db="EMBL/GenBank/DDBJ databases">
        <authorList>
            <person name="Joshi A."/>
            <person name="Thite S."/>
        </authorList>
    </citation>
    <scope>NUCLEOTIDE SEQUENCE [LARGE SCALE GENOMIC DNA]</scope>
    <source>
        <strain evidence="2 3">1E1</strain>
    </source>
</reference>
<dbReference type="InterPro" id="IPR016181">
    <property type="entry name" value="Acyl_CoA_acyltransferase"/>
</dbReference>
<dbReference type="Pfam" id="PF00583">
    <property type="entry name" value="Acetyltransf_1"/>
    <property type="match status" value="1"/>
</dbReference>
<dbReference type="EMBL" id="JAUZVY010000002">
    <property type="protein sequence ID" value="MDP4528678.1"/>
    <property type="molecule type" value="Genomic_DNA"/>
</dbReference>
<dbReference type="PROSITE" id="PS51186">
    <property type="entry name" value="GNAT"/>
    <property type="match status" value="1"/>
</dbReference>
<dbReference type="SUPFAM" id="SSF55729">
    <property type="entry name" value="Acyl-CoA N-acyltransferases (Nat)"/>
    <property type="match status" value="1"/>
</dbReference>
<keyword evidence="3" id="KW-1185">Reference proteome</keyword>
<dbReference type="Gene3D" id="3.40.630.30">
    <property type="match status" value="1"/>
</dbReference>
<dbReference type="InterPro" id="IPR000182">
    <property type="entry name" value="GNAT_dom"/>
</dbReference>
<dbReference type="CDD" id="cd04301">
    <property type="entry name" value="NAT_SF"/>
    <property type="match status" value="1"/>
</dbReference>
<accession>A0ABT9GNY3</accession>
<protein>
    <submittedName>
        <fullName evidence="2">GNAT family N-acetyltransferase</fullName>
    </submittedName>
</protein>
<dbReference type="Proteomes" id="UP001236258">
    <property type="component" value="Unassembled WGS sequence"/>
</dbReference>